<proteinExistence type="predicted"/>
<reference evidence="1 2" key="1">
    <citation type="journal article" date="2019" name="PLoS Negl. Trop. Dis.">
        <title>Whole genome sequencing of Entamoeba nuttalli reveals mammalian host-related molecular signatures and a novel octapeptide-repeat surface protein.</title>
        <authorList>
            <person name="Tanaka M."/>
            <person name="Makiuchi T."/>
            <person name="Komiyama T."/>
            <person name="Shiina T."/>
            <person name="Osaki K."/>
            <person name="Tachibana H."/>
        </authorList>
    </citation>
    <scope>NUCLEOTIDE SEQUENCE [LARGE SCALE GENOMIC DNA]</scope>
    <source>
        <strain evidence="1 2">P19-061405</strain>
    </source>
</reference>
<dbReference type="EMBL" id="BAAFRS010000340">
    <property type="protein sequence ID" value="GAB1227480.1"/>
    <property type="molecule type" value="Genomic_DNA"/>
</dbReference>
<comment type="caution">
    <text evidence="1">The sequence shown here is derived from an EMBL/GenBank/DDBJ whole genome shotgun (WGS) entry which is preliminary data.</text>
</comment>
<name>A0ABQ0DXA2_9EUKA</name>
<sequence>MITRKIECPCKNVSISVIRNEENIKNPFECENVKEIINGTITSKYNFLIQTRNNENWTILKCLHCKCDICASERDDPKIIIIFKYNENVLKDGRFSQTYGIVLKHHSTEEGFVGDEERREIAKIRQRKIDELYKEKERKIAEYVKKIEERYESDKEVVEEEEKDMLCACSAEETFVEQQEEESYFNLDVENPFGEVPIKEDETVVGVTAKQSIDKRTPRRLSNQVIDIKKTTEKVGFIGLMDLTQKKADSIRISRSLTTEGKDEEEEGINDNFPSTFQEYTLTRKETNEVPMSSSHMSCKSYRLLF</sequence>
<gene>
    <name evidence="1" type="ORF">ENUP19_0340G0066</name>
</gene>
<protein>
    <submittedName>
        <fullName evidence="1">Uncharacterized protein</fullName>
    </submittedName>
</protein>
<evidence type="ECO:0000313" key="2">
    <source>
        <dbReference type="Proteomes" id="UP001628156"/>
    </source>
</evidence>
<dbReference type="Proteomes" id="UP001628156">
    <property type="component" value="Unassembled WGS sequence"/>
</dbReference>
<accession>A0ABQ0DXA2</accession>
<keyword evidence="2" id="KW-1185">Reference proteome</keyword>
<organism evidence="1 2">
    <name type="scientific">Entamoeba nuttalli</name>
    <dbReference type="NCBI Taxonomy" id="412467"/>
    <lineage>
        <taxon>Eukaryota</taxon>
        <taxon>Amoebozoa</taxon>
        <taxon>Evosea</taxon>
        <taxon>Archamoebae</taxon>
        <taxon>Mastigamoebida</taxon>
        <taxon>Entamoebidae</taxon>
        <taxon>Entamoeba</taxon>
    </lineage>
</organism>
<evidence type="ECO:0000313" key="1">
    <source>
        <dbReference type="EMBL" id="GAB1227480.1"/>
    </source>
</evidence>